<dbReference type="CDD" id="cd17535">
    <property type="entry name" value="REC_NarL-like"/>
    <property type="match status" value="1"/>
</dbReference>
<dbReference type="GeneID" id="58013250"/>
<reference evidence="6 7" key="1">
    <citation type="journal article" date="2005" name="Genome Res.">
        <title>Comparative and functional genomic analyses of the pathogenicity of phytopathogen Xanthomonas campestris pv. campestris.</title>
        <authorList>
            <person name="Qian W."/>
            <person name="Jia Y."/>
            <person name="Ren S.X."/>
            <person name="He Y.Q."/>
            <person name="Feng J.X."/>
            <person name="Lu L.F."/>
            <person name="Sun Q."/>
            <person name="Ying G."/>
            <person name="Tang D.J."/>
            <person name="Tang H."/>
            <person name="Wu W."/>
            <person name="Hao P."/>
            <person name="Wang L."/>
            <person name="Jiang B.L."/>
            <person name="Zeng S."/>
            <person name="Gu W.Y."/>
            <person name="Lu G."/>
            <person name="Rong L."/>
            <person name="Tian Y."/>
            <person name="Yao Z."/>
            <person name="Fu G."/>
            <person name="Chen B."/>
            <person name="Fang R."/>
            <person name="Qiang B."/>
            <person name="Chen Z."/>
            <person name="Zhao G.P."/>
            <person name="Tang J.L."/>
            <person name="He C."/>
        </authorList>
    </citation>
    <scope>NUCLEOTIDE SEQUENCE [LARGE SCALE GENOMIC DNA]</scope>
    <source>
        <strain evidence="6 7">8004</strain>
    </source>
</reference>
<dbReference type="Proteomes" id="UP000000420">
    <property type="component" value="Chromosome"/>
</dbReference>
<dbReference type="Gene3D" id="3.40.50.2300">
    <property type="match status" value="1"/>
</dbReference>
<dbReference type="PROSITE" id="PS50043">
    <property type="entry name" value="HTH_LUXR_2"/>
    <property type="match status" value="1"/>
</dbReference>
<evidence type="ECO:0000256" key="3">
    <source>
        <dbReference type="PROSITE-ProRule" id="PRU00169"/>
    </source>
</evidence>
<dbReference type="PROSITE" id="PS00622">
    <property type="entry name" value="HTH_LUXR_1"/>
    <property type="match status" value="1"/>
</dbReference>
<dbReference type="KEGG" id="xcb:XC_1938"/>
<dbReference type="PANTHER" id="PTHR45566:SF2">
    <property type="entry name" value="NARL SUBFAMILY"/>
    <property type="match status" value="1"/>
</dbReference>
<dbReference type="Pfam" id="PF00072">
    <property type="entry name" value="Response_reg"/>
    <property type="match status" value="1"/>
</dbReference>
<dbReference type="InterPro" id="IPR000792">
    <property type="entry name" value="Tscrpt_reg_LuxR_C"/>
</dbReference>
<dbReference type="SUPFAM" id="SSF46894">
    <property type="entry name" value="C-terminal effector domain of the bipartite response regulators"/>
    <property type="match status" value="1"/>
</dbReference>
<dbReference type="CDD" id="cd06170">
    <property type="entry name" value="LuxR_C_like"/>
    <property type="match status" value="1"/>
</dbReference>
<dbReference type="SMART" id="SM00421">
    <property type="entry name" value="HTH_LUXR"/>
    <property type="match status" value="1"/>
</dbReference>
<evidence type="ECO:0000259" key="5">
    <source>
        <dbReference type="PROSITE" id="PS50110"/>
    </source>
</evidence>
<dbReference type="InterPro" id="IPR051015">
    <property type="entry name" value="EvgA-like"/>
</dbReference>
<dbReference type="GO" id="GO:0006355">
    <property type="term" value="P:regulation of DNA-templated transcription"/>
    <property type="evidence" value="ECO:0007669"/>
    <property type="project" value="InterPro"/>
</dbReference>
<evidence type="ECO:0000313" key="6">
    <source>
        <dbReference type="EMBL" id="AAY49001.1"/>
    </source>
</evidence>
<dbReference type="SUPFAM" id="SSF52172">
    <property type="entry name" value="CheY-like"/>
    <property type="match status" value="1"/>
</dbReference>
<dbReference type="GO" id="GO:0003677">
    <property type="term" value="F:DNA binding"/>
    <property type="evidence" value="ECO:0007669"/>
    <property type="project" value="UniProtKB-KW"/>
</dbReference>
<evidence type="ECO:0000256" key="2">
    <source>
        <dbReference type="ARBA" id="ARBA00023125"/>
    </source>
</evidence>
<evidence type="ECO:0000256" key="1">
    <source>
        <dbReference type="ARBA" id="ARBA00022553"/>
    </source>
</evidence>
<feature type="modified residue" description="4-aspartylphosphate" evidence="3">
    <location>
        <position position="60"/>
    </location>
</feature>
<dbReference type="GO" id="GO:0000160">
    <property type="term" value="P:phosphorelay signal transduction system"/>
    <property type="evidence" value="ECO:0007669"/>
    <property type="project" value="InterPro"/>
</dbReference>
<dbReference type="InterPro" id="IPR058245">
    <property type="entry name" value="NreC/VraR/RcsB-like_REC"/>
</dbReference>
<dbReference type="EMBL" id="CP000050">
    <property type="protein sequence ID" value="AAY49001.1"/>
    <property type="molecule type" value="Genomic_DNA"/>
</dbReference>
<keyword evidence="1 3" id="KW-0597">Phosphoprotein</keyword>
<dbReference type="InterPro" id="IPR016032">
    <property type="entry name" value="Sig_transdc_resp-reg_C-effctor"/>
</dbReference>
<evidence type="ECO:0000259" key="4">
    <source>
        <dbReference type="PROSITE" id="PS50043"/>
    </source>
</evidence>
<feature type="domain" description="HTH luxR-type" evidence="4">
    <location>
        <begin position="142"/>
        <end position="207"/>
    </location>
</feature>
<dbReference type="PRINTS" id="PR00038">
    <property type="entry name" value="HTHLUXR"/>
</dbReference>
<protein>
    <submittedName>
        <fullName evidence="6">Two-component system regulatory protein</fullName>
    </submittedName>
</protein>
<sequence>MADTTRPTAVLVVDDHPLLRDGLSAMLGAERDMQVVGEAEDGEQAVDYYTRLRPDVVLMDLQMPRVDGVQAIQRIRQLDPMAKVIVLTTYTGDVRAVRALQAGACGYLLKSALRRELVDTIRDVRRGQRRHVPASVAENIAAHVLDDALSARETEVLNLVATGCSNKQIGNALGISEETVKAHMKNILCKLGVRDRTHAVTVALRRGILSLET</sequence>
<dbReference type="InterPro" id="IPR011006">
    <property type="entry name" value="CheY-like_superfamily"/>
</dbReference>
<dbReference type="SMART" id="SM00448">
    <property type="entry name" value="REC"/>
    <property type="match status" value="1"/>
</dbReference>
<proteinExistence type="predicted"/>
<dbReference type="RefSeq" id="WP_011037326.1">
    <property type="nucleotide sequence ID" value="NC_007086.1"/>
</dbReference>
<dbReference type="Pfam" id="PF00196">
    <property type="entry name" value="GerE"/>
    <property type="match status" value="1"/>
</dbReference>
<evidence type="ECO:0000313" key="7">
    <source>
        <dbReference type="Proteomes" id="UP000000420"/>
    </source>
</evidence>
<feature type="domain" description="Response regulatory" evidence="5">
    <location>
        <begin position="9"/>
        <end position="125"/>
    </location>
</feature>
<dbReference type="HOGENOM" id="CLU_000445_90_0_6"/>
<dbReference type="InterPro" id="IPR001789">
    <property type="entry name" value="Sig_transdc_resp-reg_receiver"/>
</dbReference>
<dbReference type="PROSITE" id="PS50110">
    <property type="entry name" value="RESPONSE_REGULATORY"/>
    <property type="match status" value="1"/>
</dbReference>
<keyword evidence="2" id="KW-0238">DNA-binding</keyword>
<dbReference type="PANTHER" id="PTHR45566">
    <property type="entry name" value="HTH-TYPE TRANSCRIPTIONAL REGULATOR YHJB-RELATED"/>
    <property type="match status" value="1"/>
</dbReference>
<accession>A0A0H2X6S7</accession>
<dbReference type="AlphaFoldDB" id="A0A0H2X6S7"/>
<gene>
    <name evidence="6" type="ordered locus">XC_1938</name>
</gene>
<name>A0A0H2X6S7_XANC8</name>
<organism evidence="6 7">
    <name type="scientific">Xanthomonas campestris pv. campestris (strain 8004)</name>
    <dbReference type="NCBI Taxonomy" id="314565"/>
    <lineage>
        <taxon>Bacteria</taxon>
        <taxon>Pseudomonadati</taxon>
        <taxon>Pseudomonadota</taxon>
        <taxon>Gammaproteobacteria</taxon>
        <taxon>Lysobacterales</taxon>
        <taxon>Lysobacteraceae</taxon>
        <taxon>Xanthomonas</taxon>
    </lineage>
</organism>